<dbReference type="Proteomes" id="UP000001055">
    <property type="component" value="Unassembled WGS sequence"/>
</dbReference>
<sequence length="439" mass="49130">MLFFDEISVVDHARLAMTETFQDYFIEVGLDIDRDVKTFRYTDELQDKAKEKKANRDMIINLITGAPLAGTAVTGVGSLWAGAITSGEYQAEHRRGVQSAAGKLKLPGKGPVYGQGMAQQMGNLNSACSGIVPGSTCEQDTQGETKGRICFEERSGIVYYIQVASVHKDKKIRLPPGIDVLLSEEGFNGLHLTDFVRGPLFSIEVWRPTFKGEEDPDIETLFHQSTEQPALMLKRHLKGRKFDVLDPMPWNSEREVRRDFSNMVTPGDHIRLLDHYGKVLGAINIALYENNKFGKMCRKHNKCEKNGKWEDQLNLPKGHEVAEEMKDAWRSCKHPRGHGDHDPGGSLTEELPMPVKTREPVSIPVLFPGAQTTPSVTTDYYRNANGSIKTSVRTIASSIVTAWMPNPKLQPHLETQEWHNEETTFLVATMVTPTPQPSM</sequence>
<dbReference type="GeneID" id="5972187"/>
<protein>
    <submittedName>
        <fullName evidence="1">Uncharacterized protein</fullName>
    </submittedName>
</protein>
<dbReference type="VEuPathDB" id="FungiDB:JI435_048990"/>
<evidence type="ECO:0000313" key="2">
    <source>
        <dbReference type="Proteomes" id="UP000001055"/>
    </source>
</evidence>
<dbReference type="EMBL" id="CH445331">
    <property type="protein sequence ID" value="EAT87290.2"/>
    <property type="molecule type" value="Genomic_DNA"/>
</dbReference>
<dbReference type="InParanoid" id="Q0UTL5"/>
<reference evidence="2" key="1">
    <citation type="journal article" date="2007" name="Plant Cell">
        <title>Dothideomycete-plant interactions illuminated by genome sequencing and EST analysis of the wheat pathogen Stagonospora nodorum.</title>
        <authorList>
            <person name="Hane J.K."/>
            <person name="Lowe R.G."/>
            <person name="Solomon P.S."/>
            <person name="Tan K.C."/>
            <person name="Schoch C.L."/>
            <person name="Spatafora J.W."/>
            <person name="Crous P.W."/>
            <person name="Kodira C."/>
            <person name="Birren B.W."/>
            <person name="Galagan J.E."/>
            <person name="Torriani S.F."/>
            <person name="McDonald B.A."/>
            <person name="Oliver R.P."/>
        </authorList>
    </citation>
    <scope>NUCLEOTIDE SEQUENCE [LARGE SCALE GENOMIC DNA]</scope>
    <source>
        <strain evidence="2">SN15 / ATCC MYA-4574 / FGSC 10173</strain>
    </source>
</reference>
<proteinExistence type="predicted"/>
<organism evidence="1 2">
    <name type="scientific">Phaeosphaeria nodorum (strain SN15 / ATCC MYA-4574 / FGSC 10173)</name>
    <name type="common">Glume blotch fungus</name>
    <name type="synonym">Parastagonospora nodorum</name>
    <dbReference type="NCBI Taxonomy" id="321614"/>
    <lineage>
        <taxon>Eukaryota</taxon>
        <taxon>Fungi</taxon>
        <taxon>Dikarya</taxon>
        <taxon>Ascomycota</taxon>
        <taxon>Pezizomycotina</taxon>
        <taxon>Dothideomycetes</taxon>
        <taxon>Pleosporomycetidae</taxon>
        <taxon>Pleosporales</taxon>
        <taxon>Pleosporineae</taxon>
        <taxon>Phaeosphaeriaceae</taxon>
        <taxon>Parastagonospora</taxon>
    </lineage>
</organism>
<dbReference type="RefSeq" id="XP_001795312.1">
    <property type="nucleotide sequence ID" value="XM_001795260.1"/>
</dbReference>
<gene>
    <name evidence="1" type="ORF">SNOG_04899</name>
</gene>
<name>Q0UTL5_PHANO</name>
<dbReference type="AlphaFoldDB" id="Q0UTL5"/>
<accession>Q0UTL5</accession>
<dbReference type="KEGG" id="pno:SNOG_04899"/>
<evidence type="ECO:0000313" key="1">
    <source>
        <dbReference type="EMBL" id="EAT87290.2"/>
    </source>
</evidence>